<dbReference type="Gene3D" id="2.60.40.10">
    <property type="entry name" value="Immunoglobulins"/>
    <property type="match status" value="1"/>
</dbReference>
<dbReference type="EMBL" id="JAWDJR010000001">
    <property type="protein sequence ID" value="KAK9981706.1"/>
    <property type="molecule type" value="Genomic_DNA"/>
</dbReference>
<evidence type="ECO:0000256" key="2">
    <source>
        <dbReference type="ARBA" id="ARBA00022692"/>
    </source>
</evidence>
<evidence type="ECO:0000256" key="3">
    <source>
        <dbReference type="ARBA" id="ARBA00023136"/>
    </source>
</evidence>
<sequence length="267" mass="29867">MIGYEGKHVMFHNRYPEGYETNTKYFGKTDGFSFEKLVQTSHPLRWAKQGRFALFDNTSARILTAVILRLVLEDSGLYSFGVDVKLLPDLSGDDIQLTVRRGEAQRPTISLPTAIVSSTNSPANITAQNWTKTRNQETSLRFVSVLSLVCVCTLLVVCLFAVFKVLKWAATCKLSVSVSYHTRKTSTQVVDEYVSMSPTVLPNPPTAQNDEASLVDFHRPTNTEQTHNKDTNCKDLALADSPDQIYTEMNPGFVQESVYQSIDLTIN</sequence>
<evidence type="ECO:0000313" key="6">
    <source>
        <dbReference type="Proteomes" id="UP001479290"/>
    </source>
</evidence>
<dbReference type="AlphaFoldDB" id="A0AAW2B6U0"/>
<name>A0AAW2B6U0_CULAL</name>
<keyword evidence="6" id="KW-1185">Reference proteome</keyword>
<dbReference type="Proteomes" id="UP001479290">
    <property type="component" value="Unassembled WGS sequence"/>
</dbReference>
<accession>A0AAW2B6U0</accession>
<dbReference type="SUPFAM" id="SSF48726">
    <property type="entry name" value="Immunoglobulin"/>
    <property type="match status" value="1"/>
</dbReference>
<dbReference type="InterPro" id="IPR013783">
    <property type="entry name" value="Ig-like_fold"/>
</dbReference>
<dbReference type="InterPro" id="IPR036179">
    <property type="entry name" value="Ig-like_dom_sf"/>
</dbReference>
<dbReference type="GO" id="GO:0005886">
    <property type="term" value="C:plasma membrane"/>
    <property type="evidence" value="ECO:0007669"/>
    <property type="project" value="TreeGrafter"/>
</dbReference>
<evidence type="ECO:0000256" key="1">
    <source>
        <dbReference type="ARBA" id="ARBA00004370"/>
    </source>
</evidence>
<dbReference type="InterPro" id="IPR050671">
    <property type="entry name" value="CD300_family_receptors"/>
</dbReference>
<keyword evidence="3 4" id="KW-0472">Membrane</keyword>
<dbReference type="GO" id="GO:0004888">
    <property type="term" value="F:transmembrane signaling receptor activity"/>
    <property type="evidence" value="ECO:0007669"/>
    <property type="project" value="TreeGrafter"/>
</dbReference>
<keyword evidence="4" id="KW-1133">Transmembrane helix</keyword>
<keyword evidence="2 4" id="KW-0812">Transmembrane</keyword>
<organism evidence="5 6">
    <name type="scientific">Culter alburnus</name>
    <name type="common">Topmouth culter</name>
    <dbReference type="NCBI Taxonomy" id="194366"/>
    <lineage>
        <taxon>Eukaryota</taxon>
        <taxon>Metazoa</taxon>
        <taxon>Chordata</taxon>
        <taxon>Craniata</taxon>
        <taxon>Vertebrata</taxon>
        <taxon>Euteleostomi</taxon>
        <taxon>Actinopterygii</taxon>
        <taxon>Neopterygii</taxon>
        <taxon>Teleostei</taxon>
        <taxon>Ostariophysi</taxon>
        <taxon>Cypriniformes</taxon>
        <taxon>Xenocyprididae</taxon>
        <taxon>Xenocypridinae</taxon>
        <taxon>Culter</taxon>
    </lineage>
</organism>
<dbReference type="PANTHER" id="PTHR11860:SF118">
    <property type="entry name" value="CMRF35-LIKE MOLECULE 3-RELATED"/>
    <property type="match status" value="1"/>
</dbReference>
<feature type="transmembrane region" description="Helical" evidence="4">
    <location>
        <begin position="142"/>
        <end position="163"/>
    </location>
</feature>
<comment type="subcellular location">
    <subcellularLocation>
        <location evidence="1">Membrane</location>
    </subcellularLocation>
</comment>
<evidence type="ECO:0000256" key="4">
    <source>
        <dbReference type="SAM" id="Phobius"/>
    </source>
</evidence>
<proteinExistence type="predicted"/>
<evidence type="ECO:0000313" key="5">
    <source>
        <dbReference type="EMBL" id="KAK9981706.1"/>
    </source>
</evidence>
<reference evidence="5 6" key="1">
    <citation type="submission" date="2024-05" db="EMBL/GenBank/DDBJ databases">
        <title>A high-quality chromosomal-level genome assembly of Topmouth culter (Culter alburnus).</title>
        <authorList>
            <person name="Zhao H."/>
        </authorList>
    </citation>
    <scope>NUCLEOTIDE SEQUENCE [LARGE SCALE GENOMIC DNA]</scope>
    <source>
        <strain evidence="5">CATC2023</strain>
        <tissue evidence="5">Muscle</tissue>
    </source>
</reference>
<gene>
    <name evidence="5" type="ORF">ABG768_001230</name>
</gene>
<comment type="caution">
    <text evidence="5">The sequence shown here is derived from an EMBL/GenBank/DDBJ whole genome shotgun (WGS) entry which is preliminary data.</text>
</comment>
<dbReference type="PANTHER" id="PTHR11860">
    <property type="entry name" value="POLYMERIC-IMMUNOGLOBULIN RECEPTOR"/>
    <property type="match status" value="1"/>
</dbReference>
<protein>
    <submittedName>
        <fullName evidence="5">Uncharacterized protein</fullName>
    </submittedName>
</protein>